<organism evidence="3 4">
    <name type="scientific">Rhizobium mongolense subsp. loessense</name>
    <dbReference type="NCBI Taxonomy" id="158890"/>
    <lineage>
        <taxon>Bacteria</taxon>
        <taxon>Pseudomonadati</taxon>
        <taxon>Pseudomonadota</taxon>
        <taxon>Alphaproteobacteria</taxon>
        <taxon>Hyphomicrobiales</taxon>
        <taxon>Rhizobiaceae</taxon>
        <taxon>Rhizobium/Agrobacterium group</taxon>
        <taxon>Rhizobium</taxon>
    </lineage>
</organism>
<gene>
    <name evidence="3" type="ORF">SAMN02927900_06451</name>
</gene>
<dbReference type="PROSITE" id="PS50125">
    <property type="entry name" value="GUANYLATE_CYCLASE_2"/>
    <property type="match status" value="1"/>
</dbReference>
<dbReference type="CDD" id="cd07302">
    <property type="entry name" value="CHD"/>
    <property type="match status" value="1"/>
</dbReference>
<feature type="domain" description="Guanylate cyclase" evidence="2">
    <location>
        <begin position="12"/>
        <end position="126"/>
    </location>
</feature>
<dbReference type="SMART" id="SM00028">
    <property type="entry name" value="TPR"/>
    <property type="match status" value="4"/>
</dbReference>
<evidence type="ECO:0000313" key="3">
    <source>
        <dbReference type="EMBL" id="SCW90513.1"/>
    </source>
</evidence>
<dbReference type="InterPro" id="IPR011990">
    <property type="entry name" value="TPR-like_helical_dom_sf"/>
</dbReference>
<evidence type="ECO:0000313" key="4">
    <source>
        <dbReference type="Proteomes" id="UP000199542"/>
    </source>
</evidence>
<keyword evidence="1" id="KW-0802">TPR repeat</keyword>
<dbReference type="PANTHER" id="PTHR43081:SF19">
    <property type="entry name" value="PH-SENSITIVE ADENYLATE CYCLASE RV1264"/>
    <property type="match status" value="1"/>
</dbReference>
<dbReference type="GO" id="GO:0004016">
    <property type="term" value="F:adenylate cyclase activity"/>
    <property type="evidence" value="ECO:0007669"/>
    <property type="project" value="UniProtKB-ARBA"/>
</dbReference>
<dbReference type="SUPFAM" id="SSF55073">
    <property type="entry name" value="Nucleotide cyclase"/>
    <property type="match status" value="1"/>
</dbReference>
<dbReference type="SUPFAM" id="SSF48452">
    <property type="entry name" value="TPR-like"/>
    <property type="match status" value="1"/>
</dbReference>
<dbReference type="InterPro" id="IPR019734">
    <property type="entry name" value="TPR_rpt"/>
</dbReference>
<dbReference type="GO" id="GO:0035556">
    <property type="term" value="P:intracellular signal transduction"/>
    <property type="evidence" value="ECO:0007669"/>
    <property type="project" value="InterPro"/>
</dbReference>
<dbReference type="Pfam" id="PF00211">
    <property type="entry name" value="Guanylate_cyc"/>
    <property type="match status" value="1"/>
</dbReference>
<dbReference type="Gene3D" id="3.30.70.1230">
    <property type="entry name" value="Nucleotide cyclase"/>
    <property type="match status" value="1"/>
</dbReference>
<dbReference type="GO" id="GO:0006171">
    <property type="term" value="P:cAMP biosynthetic process"/>
    <property type="evidence" value="ECO:0007669"/>
    <property type="project" value="TreeGrafter"/>
</dbReference>
<dbReference type="Gene3D" id="3.40.50.10070">
    <property type="entry name" value="TolB, N-terminal domain"/>
    <property type="match status" value="1"/>
</dbReference>
<dbReference type="InterPro" id="IPR001054">
    <property type="entry name" value="A/G_cyclase"/>
</dbReference>
<dbReference type="EMBL" id="FMTM01000022">
    <property type="protein sequence ID" value="SCW90513.1"/>
    <property type="molecule type" value="Genomic_DNA"/>
</dbReference>
<name>A0A1G4UA27_9HYPH</name>
<dbReference type="Gene3D" id="1.25.40.10">
    <property type="entry name" value="Tetratricopeptide repeat domain"/>
    <property type="match status" value="1"/>
</dbReference>
<accession>A0A1G4UA27</accession>
<evidence type="ECO:0000256" key="1">
    <source>
        <dbReference type="PROSITE-ProRule" id="PRU00339"/>
    </source>
</evidence>
<dbReference type="RefSeq" id="WP_267890125.1">
    <property type="nucleotide sequence ID" value="NZ_FMTM01000022.1"/>
</dbReference>
<proteinExistence type="predicted"/>
<dbReference type="PANTHER" id="PTHR43081">
    <property type="entry name" value="ADENYLATE CYCLASE, TERMINAL-DIFFERENTIATION SPECIFIC-RELATED"/>
    <property type="match status" value="1"/>
</dbReference>
<dbReference type="AlphaFoldDB" id="A0A1G4UA27"/>
<dbReference type="PROSITE" id="PS50005">
    <property type="entry name" value="TPR"/>
    <property type="match status" value="1"/>
</dbReference>
<evidence type="ECO:0000259" key="2">
    <source>
        <dbReference type="PROSITE" id="PS50125"/>
    </source>
</evidence>
<dbReference type="SMART" id="SM00044">
    <property type="entry name" value="CYCc"/>
    <property type="match status" value="1"/>
</dbReference>
<dbReference type="Proteomes" id="UP000199542">
    <property type="component" value="Unassembled WGS sequence"/>
</dbReference>
<reference evidence="3 4" key="1">
    <citation type="submission" date="2016-10" db="EMBL/GenBank/DDBJ databases">
        <authorList>
            <person name="de Groot N.N."/>
        </authorList>
    </citation>
    <scope>NUCLEOTIDE SEQUENCE [LARGE SCALE GENOMIC DNA]</scope>
    <source>
        <strain evidence="3 4">CGMCC 1.3401</strain>
    </source>
</reference>
<dbReference type="InterPro" id="IPR050697">
    <property type="entry name" value="Adenylyl/Guanylyl_Cyclase_3/4"/>
</dbReference>
<protein>
    <submittedName>
        <fullName evidence="3">TolB amino-terminal domain-containing protein</fullName>
    </submittedName>
</protein>
<sequence>MGQPQVDRRLAAILAADVVGFSRLMGVDEAGTARALRGHREAISPIITDHGGRIVKTIGDGVLLEFPSVVAAVACAAAIQKLMAERNAVAPADQRMLFRIGINLGDVLIEGDDILGDGVNVATRLEEISEAGGICISEDVYRQIDGKVDISFADMGLHHLKNIARPLRTFRAHLEQIIPLRAPGPALPDRPSIAVLPFGNMSSDPAQDYFGDGIVEEIIIGLSRIRWLFVIARNSSFTYKGRAVDVKQVGRELGVRYVLEGSVRRAANRVRISAELVEATTGVHIWADRFEGELEDIFELQDRVTSSVVGAIGPKLEQAEIKRAKHKPTENLDAYDYFLRGSAALHRWSRETNNEALRLFYRAIELDPEFAAAYGMAARCYSQRKASGWMVDHAQEAAETERLARHAAALGKDDAVALCTAGIAFAYVLGAHDYGADLLQRALGLNPNLASAWLFSGWARIWLGEPEGAIDHLTRAMRLNPQDPQICNAQAAMAAAYFFAGQYADASSWAHAAIREQPVHFIATCVAAASHALAGQAPEATEAMTRLRQLDPDFRLSSLNDFFPIRRPDDAARWADGLRNAGLPP</sequence>
<dbReference type="InterPro" id="IPR029787">
    <property type="entry name" value="Nucleotide_cyclase"/>
</dbReference>
<feature type="repeat" description="TPR" evidence="1">
    <location>
        <begin position="450"/>
        <end position="483"/>
    </location>
</feature>